<organism evidence="9 10">
    <name type="scientific">Dreissena polymorpha</name>
    <name type="common">Zebra mussel</name>
    <name type="synonym">Mytilus polymorpha</name>
    <dbReference type="NCBI Taxonomy" id="45954"/>
    <lineage>
        <taxon>Eukaryota</taxon>
        <taxon>Metazoa</taxon>
        <taxon>Spiralia</taxon>
        <taxon>Lophotrochozoa</taxon>
        <taxon>Mollusca</taxon>
        <taxon>Bivalvia</taxon>
        <taxon>Autobranchia</taxon>
        <taxon>Heteroconchia</taxon>
        <taxon>Euheterodonta</taxon>
        <taxon>Imparidentia</taxon>
        <taxon>Neoheterodontei</taxon>
        <taxon>Myida</taxon>
        <taxon>Dreissenoidea</taxon>
        <taxon>Dreissenidae</taxon>
        <taxon>Dreissena</taxon>
    </lineage>
</organism>
<evidence type="ECO:0000256" key="1">
    <source>
        <dbReference type="ARBA" id="ARBA00004613"/>
    </source>
</evidence>
<feature type="domain" description="Ig-like" evidence="7">
    <location>
        <begin position="392"/>
        <end position="491"/>
    </location>
</feature>
<comment type="subcellular location">
    <subcellularLocation>
        <location evidence="1">Secreted</location>
    </subcellularLocation>
</comment>
<dbReference type="SUPFAM" id="SSF82895">
    <property type="entry name" value="TSP-1 type 1 repeat"/>
    <property type="match status" value="8"/>
</dbReference>
<keyword evidence="5" id="KW-0862">Zinc</keyword>
<evidence type="ECO:0000259" key="7">
    <source>
        <dbReference type="PROSITE" id="PS50835"/>
    </source>
</evidence>
<keyword evidence="5" id="KW-0863">Zinc-finger</keyword>
<evidence type="ECO:0008006" key="11">
    <source>
        <dbReference type="Google" id="ProtNLM"/>
    </source>
</evidence>
<dbReference type="EMBL" id="JAIWYP010000004">
    <property type="protein sequence ID" value="KAH3841187.1"/>
    <property type="molecule type" value="Genomic_DNA"/>
</dbReference>
<reference evidence="9" key="1">
    <citation type="journal article" date="2019" name="bioRxiv">
        <title>The Genome of the Zebra Mussel, Dreissena polymorpha: A Resource for Invasive Species Research.</title>
        <authorList>
            <person name="McCartney M.A."/>
            <person name="Auch B."/>
            <person name="Kono T."/>
            <person name="Mallez S."/>
            <person name="Zhang Y."/>
            <person name="Obille A."/>
            <person name="Becker A."/>
            <person name="Abrahante J.E."/>
            <person name="Garbe J."/>
            <person name="Badalamenti J.P."/>
            <person name="Herman A."/>
            <person name="Mangelson H."/>
            <person name="Liachko I."/>
            <person name="Sullivan S."/>
            <person name="Sone E.D."/>
            <person name="Koren S."/>
            <person name="Silverstein K.A.T."/>
            <person name="Beckman K.B."/>
            <person name="Gohl D.M."/>
        </authorList>
    </citation>
    <scope>NUCLEOTIDE SEQUENCE</scope>
    <source>
        <strain evidence="9">Duluth1</strain>
        <tissue evidence="9">Whole animal</tissue>
    </source>
</reference>
<dbReference type="InterPro" id="IPR013087">
    <property type="entry name" value="Znf_C2H2_type"/>
</dbReference>
<dbReference type="Gene3D" id="2.60.40.10">
    <property type="entry name" value="Immunoglobulins"/>
    <property type="match status" value="1"/>
</dbReference>
<dbReference type="PROSITE" id="PS50157">
    <property type="entry name" value="ZINC_FINGER_C2H2_2"/>
    <property type="match status" value="1"/>
</dbReference>
<feature type="domain" description="PLAC" evidence="8">
    <location>
        <begin position="718"/>
        <end position="755"/>
    </location>
</feature>
<accession>A0A9D4QSP2</accession>
<evidence type="ECO:0000256" key="5">
    <source>
        <dbReference type="PROSITE-ProRule" id="PRU00042"/>
    </source>
</evidence>
<sequence>MFSWRVGPWQNCTRDCGGGISWRIVTCVKTNEDDTQILVRDSECDENKRPSSRKSCNGLMCPTWHAGEWSVCSVSCGKGVQRREVVCRHVGDVFCHEVEKPRTVKTCTTGVPCYDLAGDIQERKVGEFGGGDGIQGDQAITKEDLYTPRFVTTTWDSCSATCGEGVHFRYVRCQVFLRYLDDYVDLPDEDCSDEAKPAEKEVCMVEPCYDQYHWVPVGMTACSHTCLGGIQETIFACMSKVNQMTVADSFCAEAPHVQVERRVCNDRPCPQRWDLGAFGSCSKSCGGGVKSRAVKCIQEYAQNSVLNLPDFMCAQPGPPFTTYCNDMDCPAHWTVGNWSMCSVTCGIGVQMRIPLCQRVQNSSLVNVSLSDCDVTVKPLTEMSCNLTACPQPKIKVNKLKLFQLNKIRTIRLSAGMEGHILPDTNIVIKCPNVGLDRQKVTWFKNGLKFRRSKRAKVARSGALRIRQAYPGRDDAVYSCLIGGLEANVTISFISSFELLQAKILREKYLNGKEDNHNVLNKTVYYKDPIDRKRKPLTLISTEWSRCSVTCGGGLQSRNISCELISSRYYAALPKEECFRHSAVSPALIQSCNVDPCVEWQTGNWSECSDLDCVRYEYSIQRRSVDCVNLFNDTVTNSSWCTGLGFPPDSIRDCFNRNCSVKWLTSKWSECIADCGEKGIRVRSYKCVWSGSELPATFGSCDVIARPATTRTCKAKPCEDLECRDESENCPLVAQTALCDYPAYKRTCCKSCRNQSDIDNDTEEAKT</sequence>
<dbReference type="InterPro" id="IPR007110">
    <property type="entry name" value="Ig-like_dom"/>
</dbReference>
<dbReference type="PROSITE" id="PS50835">
    <property type="entry name" value="IG_LIKE"/>
    <property type="match status" value="1"/>
</dbReference>
<keyword evidence="2" id="KW-0964">Secreted</keyword>
<dbReference type="Gene3D" id="2.20.100.10">
    <property type="entry name" value="Thrombospondin type-1 (TSP1) repeat"/>
    <property type="match status" value="8"/>
</dbReference>
<evidence type="ECO:0000256" key="3">
    <source>
        <dbReference type="ARBA" id="ARBA00022729"/>
    </source>
</evidence>
<dbReference type="InterPro" id="IPR010909">
    <property type="entry name" value="PLAC"/>
</dbReference>
<evidence type="ECO:0000256" key="4">
    <source>
        <dbReference type="ARBA" id="ARBA00022737"/>
    </source>
</evidence>
<gene>
    <name evidence="9" type="ORF">DPMN_114644</name>
</gene>
<keyword evidence="5" id="KW-0479">Metal-binding</keyword>
<evidence type="ECO:0000256" key="2">
    <source>
        <dbReference type="ARBA" id="ARBA00022525"/>
    </source>
</evidence>
<dbReference type="FunFam" id="2.20.100.10:FF:000005">
    <property type="entry name" value="ADAM metallopeptidase with thrombospondin type 1 motif 9"/>
    <property type="match status" value="2"/>
</dbReference>
<feature type="domain" description="C2H2-type" evidence="6">
    <location>
        <begin position="70"/>
        <end position="101"/>
    </location>
</feature>
<proteinExistence type="predicted"/>
<dbReference type="SUPFAM" id="SSF48726">
    <property type="entry name" value="Immunoglobulin"/>
    <property type="match status" value="1"/>
</dbReference>
<dbReference type="PROSITE" id="PS50900">
    <property type="entry name" value="PLAC"/>
    <property type="match status" value="1"/>
</dbReference>
<evidence type="ECO:0000259" key="6">
    <source>
        <dbReference type="PROSITE" id="PS50157"/>
    </source>
</evidence>
<dbReference type="InterPro" id="IPR050439">
    <property type="entry name" value="ADAMTS_ADAMTS-like"/>
</dbReference>
<keyword evidence="3" id="KW-0732">Signal</keyword>
<dbReference type="InterPro" id="IPR000884">
    <property type="entry name" value="TSP1_rpt"/>
</dbReference>
<evidence type="ECO:0000313" key="10">
    <source>
        <dbReference type="Proteomes" id="UP000828390"/>
    </source>
</evidence>
<name>A0A9D4QSP2_DREPO</name>
<dbReference type="InterPro" id="IPR013783">
    <property type="entry name" value="Ig-like_fold"/>
</dbReference>
<dbReference type="Pfam" id="PF19030">
    <property type="entry name" value="TSP1_ADAMTS"/>
    <property type="match status" value="9"/>
</dbReference>
<dbReference type="PANTHER" id="PTHR13723:SF281">
    <property type="entry name" value="PAPILIN"/>
    <property type="match status" value="1"/>
</dbReference>
<protein>
    <recommendedName>
        <fullName evidence="11">ADAMTS-like protein 3</fullName>
    </recommendedName>
</protein>
<evidence type="ECO:0000259" key="8">
    <source>
        <dbReference type="PROSITE" id="PS50900"/>
    </source>
</evidence>
<reference evidence="9" key="2">
    <citation type="submission" date="2020-11" db="EMBL/GenBank/DDBJ databases">
        <authorList>
            <person name="McCartney M.A."/>
            <person name="Auch B."/>
            <person name="Kono T."/>
            <person name="Mallez S."/>
            <person name="Becker A."/>
            <person name="Gohl D.M."/>
            <person name="Silverstein K.A.T."/>
            <person name="Koren S."/>
            <person name="Bechman K.B."/>
            <person name="Herman A."/>
            <person name="Abrahante J.E."/>
            <person name="Garbe J."/>
        </authorList>
    </citation>
    <scope>NUCLEOTIDE SEQUENCE</scope>
    <source>
        <strain evidence="9">Duluth1</strain>
        <tissue evidence="9">Whole animal</tissue>
    </source>
</reference>
<dbReference type="InterPro" id="IPR036383">
    <property type="entry name" value="TSP1_rpt_sf"/>
</dbReference>
<dbReference type="PANTHER" id="PTHR13723">
    <property type="entry name" value="ADAMTS A DISINTEGRIN AND METALLOPROTEASE WITH THROMBOSPONDIN MOTIFS PROTEASE"/>
    <property type="match status" value="1"/>
</dbReference>
<dbReference type="InterPro" id="IPR036179">
    <property type="entry name" value="Ig-like_dom_sf"/>
</dbReference>
<dbReference type="GO" id="GO:0005576">
    <property type="term" value="C:extracellular region"/>
    <property type="evidence" value="ECO:0007669"/>
    <property type="project" value="UniProtKB-SubCell"/>
</dbReference>
<keyword evidence="10" id="KW-1185">Reference proteome</keyword>
<keyword evidence="4" id="KW-0677">Repeat</keyword>
<dbReference type="AlphaFoldDB" id="A0A9D4QSP2"/>
<dbReference type="PROSITE" id="PS50092">
    <property type="entry name" value="TSP1"/>
    <property type="match status" value="6"/>
</dbReference>
<dbReference type="SMART" id="SM00209">
    <property type="entry name" value="TSP1"/>
    <property type="match status" value="8"/>
</dbReference>
<dbReference type="Proteomes" id="UP000828390">
    <property type="component" value="Unassembled WGS sequence"/>
</dbReference>
<dbReference type="GO" id="GO:0008270">
    <property type="term" value="F:zinc ion binding"/>
    <property type="evidence" value="ECO:0007669"/>
    <property type="project" value="UniProtKB-KW"/>
</dbReference>
<evidence type="ECO:0000313" key="9">
    <source>
        <dbReference type="EMBL" id="KAH3841187.1"/>
    </source>
</evidence>
<dbReference type="Pfam" id="PF08686">
    <property type="entry name" value="PLAC"/>
    <property type="match status" value="1"/>
</dbReference>
<comment type="caution">
    <text evidence="9">The sequence shown here is derived from an EMBL/GenBank/DDBJ whole genome shotgun (WGS) entry which is preliminary data.</text>
</comment>